<evidence type="ECO:0000256" key="6">
    <source>
        <dbReference type="SAM" id="Phobius"/>
    </source>
</evidence>
<keyword evidence="11" id="KW-1185">Reference proteome</keyword>
<feature type="domain" description="Neurotransmitter-gated ion-channel transmembrane" evidence="9">
    <location>
        <begin position="248"/>
        <end position="454"/>
    </location>
</feature>
<feature type="chain" id="PRO_5044841559" evidence="7">
    <location>
        <begin position="33"/>
        <end position="469"/>
    </location>
</feature>
<feature type="transmembrane region" description="Helical" evidence="6">
    <location>
        <begin position="272"/>
        <end position="291"/>
    </location>
</feature>
<dbReference type="Pfam" id="PF02932">
    <property type="entry name" value="Neur_chan_memb"/>
    <property type="match status" value="1"/>
</dbReference>
<dbReference type="SUPFAM" id="SSF63712">
    <property type="entry name" value="Nicotinic receptor ligand binding domain-like"/>
    <property type="match status" value="1"/>
</dbReference>
<dbReference type="InterPro" id="IPR006029">
    <property type="entry name" value="Neurotrans-gated_channel_TM"/>
</dbReference>
<evidence type="ECO:0000259" key="9">
    <source>
        <dbReference type="Pfam" id="PF02932"/>
    </source>
</evidence>
<dbReference type="CDD" id="cd19051">
    <property type="entry name" value="LGIC_TM_cation"/>
    <property type="match status" value="1"/>
</dbReference>
<feature type="domain" description="Neurotransmitter-gated ion-channel ligand-binding" evidence="8">
    <location>
        <begin position="53"/>
        <end position="239"/>
    </location>
</feature>
<name>A0ABD3W2X5_SINWO</name>
<keyword evidence="4 6" id="KW-0472">Membrane</keyword>
<feature type="region of interest" description="Disordered" evidence="5">
    <location>
        <begin position="339"/>
        <end position="371"/>
    </location>
</feature>
<evidence type="ECO:0000256" key="1">
    <source>
        <dbReference type="ARBA" id="ARBA00004141"/>
    </source>
</evidence>
<keyword evidence="2 6" id="KW-0812">Transmembrane</keyword>
<dbReference type="EMBL" id="JBJQND010000008">
    <property type="protein sequence ID" value="KAL3868242.1"/>
    <property type="molecule type" value="Genomic_DNA"/>
</dbReference>
<keyword evidence="7" id="KW-0732">Signal</keyword>
<evidence type="ECO:0000259" key="8">
    <source>
        <dbReference type="Pfam" id="PF02931"/>
    </source>
</evidence>
<evidence type="ECO:0000256" key="5">
    <source>
        <dbReference type="SAM" id="MobiDB-lite"/>
    </source>
</evidence>
<dbReference type="PANTHER" id="PTHR18945">
    <property type="entry name" value="NEUROTRANSMITTER GATED ION CHANNEL"/>
    <property type="match status" value="1"/>
</dbReference>
<dbReference type="InterPro" id="IPR036734">
    <property type="entry name" value="Neur_chan_lig-bd_sf"/>
</dbReference>
<dbReference type="SUPFAM" id="SSF90112">
    <property type="entry name" value="Neurotransmitter-gated ion-channel transmembrane pore"/>
    <property type="match status" value="1"/>
</dbReference>
<dbReference type="InterPro" id="IPR038050">
    <property type="entry name" value="Neuro_actylchol_rec"/>
</dbReference>
<organism evidence="10 11">
    <name type="scientific">Sinanodonta woodiana</name>
    <name type="common">Chinese pond mussel</name>
    <name type="synonym">Anodonta woodiana</name>
    <dbReference type="NCBI Taxonomy" id="1069815"/>
    <lineage>
        <taxon>Eukaryota</taxon>
        <taxon>Metazoa</taxon>
        <taxon>Spiralia</taxon>
        <taxon>Lophotrochozoa</taxon>
        <taxon>Mollusca</taxon>
        <taxon>Bivalvia</taxon>
        <taxon>Autobranchia</taxon>
        <taxon>Heteroconchia</taxon>
        <taxon>Palaeoheterodonta</taxon>
        <taxon>Unionida</taxon>
        <taxon>Unionoidea</taxon>
        <taxon>Unionidae</taxon>
        <taxon>Unioninae</taxon>
        <taxon>Sinanodonta</taxon>
    </lineage>
</organism>
<dbReference type="InterPro" id="IPR036719">
    <property type="entry name" value="Neuro-gated_channel_TM_sf"/>
</dbReference>
<feature type="transmembrane region" description="Helical" evidence="6">
    <location>
        <begin position="434"/>
        <end position="455"/>
    </location>
</feature>
<evidence type="ECO:0000256" key="3">
    <source>
        <dbReference type="ARBA" id="ARBA00022989"/>
    </source>
</evidence>
<dbReference type="Proteomes" id="UP001634394">
    <property type="component" value="Unassembled WGS sequence"/>
</dbReference>
<feature type="signal peptide" evidence="7">
    <location>
        <begin position="1"/>
        <end position="32"/>
    </location>
</feature>
<evidence type="ECO:0000313" key="10">
    <source>
        <dbReference type="EMBL" id="KAL3868242.1"/>
    </source>
</evidence>
<evidence type="ECO:0000256" key="7">
    <source>
        <dbReference type="SAM" id="SignalP"/>
    </source>
</evidence>
<comment type="subcellular location">
    <subcellularLocation>
        <location evidence="1">Membrane</location>
        <topology evidence="1">Multi-pass membrane protein</topology>
    </subcellularLocation>
</comment>
<feature type="transmembrane region" description="Helical" evidence="6">
    <location>
        <begin position="303"/>
        <end position="325"/>
    </location>
</feature>
<dbReference type="CDD" id="cd18989">
    <property type="entry name" value="LGIC_ECD_cation"/>
    <property type="match status" value="1"/>
</dbReference>
<gene>
    <name evidence="10" type="ORF">ACJMK2_041073</name>
</gene>
<evidence type="ECO:0000256" key="4">
    <source>
        <dbReference type="ARBA" id="ARBA00023136"/>
    </source>
</evidence>
<sequence>MIIAIMCTNGMAMNITFILFCFVFFLANEGHGATWSDVSDEVVKINNIYQDKTSVIPLQDLSQTLNVSLGLQLLALNNYDDVAGIMDISTYLSMEWTEEIYFTAHGAAAPDTSVTISAASIWKPSLILVNSAGASTEIVQEQSKLRMYLKSGKCEWTENLDLQGSCRPNVYFYPFDVHDCSFKFTSRAYNSTELTLLASSFKKDYFEENVAWSVEKMSTTTLIQDSKSHVKFQIRISRRSLNFVLNYILPILILSVLNIFVFMLPRHSGERAGYSITCFLAFVVFLNTIVTSLPKSSAPVSCLVYYLTVMMVVSAIITVLVLFTLMIEKRVEKEDEVKDKRTEIQRETKGTTQKMTKDGKQKGNGNTSSSQSRCCLCFIQNRVKVIPTHTQLFPVPPRCLQKFAWICRGIVCRNDPDMLYKDAKKLRWVDVANALDVFFFVFFLVGEFIFTIGYLSPVSVQYSDISSKN</sequence>
<dbReference type="AlphaFoldDB" id="A0ABD3W2X5"/>
<keyword evidence="3 6" id="KW-1133">Transmembrane helix</keyword>
<dbReference type="InterPro" id="IPR006201">
    <property type="entry name" value="Neur_channel"/>
</dbReference>
<evidence type="ECO:0000313" key="11">
    <source>
        <dbReference type="Proteomes" id="UP001634394"/>
    </source>
</evidence>
<feature type="compositionally biased region" description="Basic and acidic residues" evidence="5">
    <location>
        <begin position="339"/>
        <end position="361"/>
    </location>
</feature>
<dbReference type="GO" id="GO:0016020">
    <property type="term" value="C:membrane"/>
    <property type="evidence" value="ECO:0007669"/>
    <property type="project" value="UniProtKB-SubCell"/>
</dbReference>
<dbReference type="Gene3D" id="2.70.170.10">
    <property type="entry name" value="Neurotransmitter-gated ion-channel ligand-binding domain"/>
    <property type="match status" value="1"/>
</dbReference>
<proteinExistence type="predicted"/>
<evidence type="ECO:0000256" key="2">
    <source>
        <dbReference type="ARBA" id="ARBA00022692"/>
    </source>
</evidence>
<protein>
    <submittedName>
        <fullName evidence="10">Uncharacterized protein</fullName>
    </submittedName>
</protein>
<dbReference type="InterPro" id="IPR006202">
    <property type="entry name" value="Neur_chan_lig-bd"/>
</dbReference>
<dbReference type="Gene3D" id="1.20.58.390">
    <property type="entry name" value="Neurotransmitter-gated ion-channel transmembrane domain"/>
    <property type="match status" value="1"/>
</dbReference>
<reference evidence="10 11" key="1">
    <citation type="submission" date="2024-11" db="EMBL/GenBank/DDBJ databases">
        <title>Chromosome-level genome assembly of the freshwater bivalve Anodonta woodiana.</title>
        <authorList>
            <person name="Chen X."/>
        </authorList>
    </citation>
    <scope>NUCLEOTIDE SEQUENCE [LARGE SCALE GENOMIC DNA]</scope>
    <source>
        <strain evidence="10">MN2024</strain>
        <tissue evidence="10">Gills</tissue>
    </source>
</reference>
<feature type="transmembrane region" description="Helical" evidence="6">
    <location>
        <begin position="244"/>
        <end position="265"/>
    </location>
</feature>
<comment type="caution">
    <text evidence="10">The sequence shown here is derived from an EMBL/GenBank/DDBJ whole genome shotgun (WGS) entry which is preliminary data.</text>
</comment>
<accession>A0ABD3W2X5</accession>
<dbReference type="Pfam" id="PF02931">
    <property type="entry name" value="Neur_chan_LBD"/>
    <property type="match status" value="1"/>
</dbReference>